<feature type="domain" description="SusD-like N-terminal" evidence="2">
    <location>
        <begin position="272"/>
        <end position="426"/>
    </location>
</feature>
<feature type="signal peptide" evidence="1">
    <location>
        <begin position="1"/>
        <end position="19"/>
    </location>
</feature>
<dbReference type="Gene3D" id="1.25.40.390">
    <property type="match status" value="2"/>
</dbReference>
<evidence type="ECO:0000259" key="2">
    <source>
        <dbReference type="Pfam" id="PF14322"/>
    </source>
</evidence>
<evidence type="ECO:0000313" key="3">
    <source>
        <dbReference type="EMBL" id="MRY58146.1"/>
    </source>
</evidence>
<feature type="chain" id="PRO_5043187969" evidence="1">
    <location>
        <begin position="20"/>
        <end position="546"/>
    </location>
</feature>
<sequence length="546" mass="60790">MNKWLLGVAMLLSSLFSYAQSPQAMNFQAVARNAGGNPISDKEVGIKIEIVQGSASGTTVYGETHHTTTAKNGVVNLQIGNGTAINGIFTEIDWSQSPYYLRISMDTDGGGNYKEMSTSQMLSVPYALYAERAGTVGSETEKKHDFWVLPNDNNSAMILTGKASLSSTLYNPTSSNFFVKYLDDTDQEVTMEILGLPSDISFNNDCGLKSGPFGRLLTLSILPPKQYTPEAHYSCTIVFKNKYNETKSYPFIYEVRETGVYPESHWKTDDDILASIATIIDPNSDSPWDDYNLLNTEIDIDFMNKRSPDITTPFNEFENKTYTPNSGGMLTSLWQIPYETINRCNNLLEGLAQNTSSDITENVKTNAIKQAKAIRAYAHLMLTSWFGRVPLVLKTLSFSESANVTQSDRSDVLDAIITDFTEAQGVSSLSKEGELTAKDIQILLYEAQLLKGNWQAASAIQAKSGILAFIKKIADWKLNPTAQITEASLMEEYMNNYHSTYKRGNLYLNILNYSAKYFNMDAYKALLPIPQEEMDRNPNLTQNGGY</sequence>
<keyword evidence="1" id="KW-0732">Signal</keyword>
<comment type="caution">
    <text evidence="3">The sequence shown here is derived from an EMBL/GenBank/DDBJ whole genome shotgun (WGS) entry which is preliminary data.</text>
</comment>
<dbReference type="SUPFAM" id="SSF48452">
    <property type="entry name" value="TPR-like"/>
    <property type="match status" value="2"/>
</dbReference>
<dbReference type="GO" id="GO:0009279">
    <property type="term" value="C:cell outer membrane"/>
    <property type="evidence" value="ECO:0007669"/>
    <property type="project" value="UniProtKB-SubCell"/>
</dbReference>
<reference evidence="3 4" key="1">
    <citation type="journal article" date="2019" name="Nat. Med.">
        <title>A library of human gut bacterial isolates paired with longitudinal multiomics data enables mechanistic microbiome research.</title>
        <authorList>
            <person name="Poyet M."/>
            <person name="Groussin M."/>
            <person name="Gibbons S.M."/>
            <person name="Avila-Pacheco J."/>
            <person name="Jiang X."/>
            <person name="Kearney S.M."/>
            <person name="Perrotta A.R."/>
            <person name="Berdy B."/>
            <person name="Zhao S."/>
            <person name="Lieberman T.D."/>
            <person name="Swanson P.K."/>
            <person name="Smith M."/>
            <person name="Roesemann S."/>
            <person name="Alexander J.E."/>
            <person name="Rich S.A."/>
            <person name="Livny J."/>
            <person name="Vlamakis H."/>
            <person name="Clish C."/>
            <person name="Bullock K."/>
            <person name="Deik A."/>
            <person name="Scott J."/>
            <person name="Pierce K.A."/>
            <person name="Xavier R.J."/>
            <person name="Alm E.J."/>
        </authorList>
    </citation>
    <scope>NUCLEOTIDE SEQUENCE [LARGE SCALE GENOMIC DNA]</scope>
    <source>
        <strain evidence="3 4">BIOML-A41</strain>
    </source>
</reference>
<evidence type="ECO:0000313" key="4">
    <source>
        <dbReference type="Proteomes" id="UP000463337"/>
    </source>
</evidence>
<dbReference type="EMBL" id="WKLT01000007">
    <property type="protein sequence ID" value="MRY58146.1"/>
    <property type="molecule type" value="Genomic_DNA"/>
</dbReference>
<dbReference type="InterPro" id="IPR033985">
    <property type="entry name" value="SusD-like_N"/>
</dbReference>
<name>A0A3R6ILU1_PARDI</name>
<dbReference type="InterPro" id="IPR011990">
    <property type="entry name" value="TPR-like_helical_dom_sf"/>
</dbReference>
<dbReference type="Pfam" id="PF14322">
    <property type="entry name" value="SusD-like_3"/>
    <property type="match status" value="1"/>
</dbReference>
<organism evidence="3 4">
    <name type="scientific">Parabacteroides distasonis</name>
    <dbReference type="NCBI Taxonomy" id="823"/>
    <lineage>
        <taxon>Bacteria</taxon>
        <taxon>Pseudomonadati</taxon>
        <taxon>Bacteroidota</taxon>
        <taxon>Bacteroidia</taxon>
        <taxon>Bacteroidales</taxon>
        <taxon>Tannerellaceae</taxon>
        <taxon>Parabacteroides</taxon>
    </lineage>
</organism>
<gene>
    <name evidence="3" type="ORF">GKD59_09545</name>
</gene>
<dbReference type="RefSeq" id="WP_048927108.1">
    <property type="nucleotide sequence ID" value="NZ_DAWDUQ010000207.1"/>
</dbReference>
<dbReference type="AlphaFoldDB" id="A0A3R6ILU1"/>
<evidence type="ECO:0000256" key="1">
    <source>
        <dbReference type="SAM" id="SignalP"/>
    </source>
</evidence>
<proteinExistence type="predicted"/>
<accession>A0A3R6ILU1</accession>
<protein>
    <submittedName>
        <fullName evidence="3">RagB/SusD family nutrient uptake outer membrane protein</fullName>
    </submittedName>
</protein>
<dbReference type="Proteomes" id="UP000463337">
    <property type="component" value="Unassembled WGS sequence"/>
</dbReference>